<dbReference type="KEGG" id="fox:FOXG_20754"/>
<evidence type="ECO:0000313" key="2">
    <source>
        <dbReference type="EMBL" id="KNB13042.1"/>
    </source>
</evidence>
<evidence type="ECO:0000256" key="1">
    <source>
        <dbReference type="SAM" id="MobiDB-lite"/>
    </source>
</evidence>
<dbReference type="AlphaFoldDB" id="A0A0J9WRS5"/>
<dbReference type="Proteomes" id="UP000009097">
    <property type="component" value="Unassembled WGS sequence"/>
</dbReference>
<reference evidence="2" key="1">
    <citation type="submission" date="2007-04" db="EMBL/GenBank/DDBJ databases">
        <authorList>
            <consortium name="The Broad Institute Genome Sequencing Platform"/>
            <person name="Birren B."/>
            <person name="Lander E."/>
            <person name="Galagan J."/>
            <person name="Nusbaum C."/>
            <person name="Devon K."/>
            <person name="Ma L.-J."/>
            <person name="Jaffe D."/>
            <person name="Butler J."/>
            <person name="Alvarez P."/>
            <person name="Gnerre S."/>
            <person name="Grabherr M."/>
            <person name="Kleber M."/>
            <person name="Mauceli E."/>
            <person name="Brockman W."/>
            <person name="MacCallum I.A."/>
            <person name="Young S."/>
            <person name="LaButti K."/>
            <person name="DeCaprio D."/>
            <person name="Crawford M."/>
            <person name="Koehrsen M."/>
            <person name="Engels R."/>
            <person name="Montgomery P."/>
            <person name="Pearson M."/>
            <person name="Howarth C."/>
            <person name="Larson L."/>
            <person name="White J."/>
            <person name="O'Leary S."/>
            <person name="Kodira C."/>
            <person name="Zeng Q."/>
            <person name="Yandava C."/>
            <person name="Alvarado L."/>
            <person name="Kistler C."/>
            <person name="Shim W.-B."/>
            <person name="Kang S."/>
            <person name="Woloshuk C."/>
        </authorList>
    </citation>
    <scope>NUCLEOTIDE SEQUENCE</scope>
    <source>
        <strain evidence="2">4287</strain>
    </source>
</reference>
<gene>
    <name evidence="2" type="ORF">FOXG_20754</name>
</gene>
<dbReference type="VEuPathDB" id="FungiDB:FOXG_20754"/>
<reference evidence="2" key="2">
    <citation type="journal article" date="2010" name="Nature">
        <title>Comparative genomics reveals mobile pathogenicity chromosomes in Fusarium.</title>
        <authorList>
            <person name="Ma L.J."/>
            <person name="van der Does H.C."/>
            <person name="Borkovich K.A."/>
            <person name="Coleman J.J."/>
            <person name="Daboussi M.J."/>
            <person name="Di Pietro A."/>
            <person name="Dufresne M."/>
            <person name="Freitag M."/>
            <person name="Grabherr M."/>
            <person name="Henrissat B."/>
            <person name="Houterman P.M."/>
            <person name="Kang S."/>
            <person name="Shim W.B."/>
            <person name="Woloshuk C."/>
            <person name="Xie X."/>
            <person name="Xu J.R."/>
            <person name="Antoniw J."/>
            <person name="Baker S.E."/>
            <person name="Bluhm B.H."/>
            <person name="Breakspear A."/>
            <person name="Brown D.W."/>
            <person name="Butchko R.A."/>
            <person name="Chapman S."/>
            <person name="Coulson R."/>
            <person name="Coutinho P.M."/>
            <person name="Danchin E.G."/>
            <person name="Diener A."/>
            <person name="Gale L.R."/>
            <person name="Gardiner D.M."/>
            <person name="Goff S."/>
            <person name="Hammond-Kosack K.E."/>
            <person name="Hilburn K."/>
            <person name="Hua-Van A."/>
            <person name="Jonkers W."/>
            <person name="Kazan K."/>
            <person name="Kodira C.D."/>
            <person name="Koehrsen M."/>
            <person name="Kumar L."/>
            <person name="Lee Y.H."/>
            <person name="Li L."/>
            <person name="Manners J.M."/>
            <person name="Miranda-Saavedra D."/>
            <person name="Mukherjee M."/>
            <person name="Park G."/>
            <person name="Park J."/>
            <person name="Park S.Y."/>
            <person name="Proctor R.H."/>
            <person name="Regev A."/>
            <person name="Ruiz-Roldan M.C."/>
            <person name="Sain D."/>
            <person name="Sakthikumar S."/>
            <person name="Sykes S."/>
            <person name="Schwartz D.C."/>
            <person name="Turgeon B.G."/>
            <person name="Wapinski I."/>
            <person name="Yoder O."/>
            <person name="Young S."/>
            <person name="Zeng Q."/>
            <person name="Zhou S."/>
            <person name="Galagan J."/>
            <person name="Cuomo C.A."/>
            <person name="Kistler H.C."/>
            <person name="Rep M."/>
        </authorList>
    </citation>
    <scope>NUCLEOTIDE SEQUENCE [LARGE SCALE GENOMIC DNA]</scope>
    <source>
        <strain evidence="2">4287</strain>
    </source>
</reference>
<proteinExistence type="predicted"/>
<evidence type="ECO:0000313" key="3">
    <source>
        <dbReference type="Proteomes" id="UP000009097"/>
    </source>
</evidence>
<accession>A0A0J9WRS5</accession>
<feature type="region of interest" description="Disordered" evidence="1">
    <location>
        <begin position="17"/>
        <end position="37"/>
    </location>
</feature>
<dbReference type="RefSeq" id="XP_018251087.1">
    <property type="nucleotide sequence ID" value="XM_018401061.1"/>
</dbReference>
<dbReference type="GeneID" id="28961460"/>
<organism evidence="2 3">
    <name type="scientific">Fusarium oxysporum f. sp. lycopersici (strain 4287 / CBS 123668 / FGSC 9935 / NRRL 34936)</name>
    <name type="common">Fusarium vascular wilt of tomato</name>
    <dbReference type="NCBI Taxonomy" id="426428"/>
    <lineage>
        <taxon>Eukaryota</taxon>
        <taxon>Fungi</taxon>
        <taxon>Dikarya</taxon>
        <taxon>Ascomycota</taxon>
        <taxon>Pezizomycotina</taxon>
        <taxon>Sordariomycetes</taxon>
        <taxon>Hypocreomycetidae</taxon>
        <taxon>Hypocreales</taxon>
        <taxon>Nectriaceae</taxon>
        <taxon>Fusarium</taxon>
        <taxon>Fusarium oxysporum species complex</taxon>
    </lineage>
</organism>
<protein>
    <submittedName>
        <fullName evidence="2">Uncharacterized protein</fullName>
    </submittedName>
</protein>
<dbReference type="EMBL" id="DS231712">
    <property type="protein sequence ID" value="KNB13042.1"/>
    <property type="molecule type" value="Genomic_DNA"/>
</dbReference>
<sequence length="37" mass="3899">MDDDLVSGVVRGVAGHAQGTFDDAKMPSPLKLTTKQI</sequence>
<name>A0A0J9WRS5_FUSO4</name>